<feature type="chain" id="PRO_5004342802" evidence="1">
    <location>
        <begin position="23"/>
        <end position="132"/>
    </location>
</feature>
<evidence type="ECO:0000313" key="2">
    <source>
        <dbReference type="EMBL" id="EOA32120.1"/>
    </source>
</evidence>
<evidence type="ECO:0000256" key="1">
    <source>
        <dbReference type="SAM" id="SignalP"/>
    </source>
</evidence>
<accession>R0I2I6</accession>
<proteinExistence type="predicted"/>
<keyword evidence="1" id="KW-0732">Signal</keyword>
<name>R0I2I6_9BRAS</name>
<dbReference type="AlphaFoldDB" id="R0I2I6"/>
<sequence>MAKISFLLFAVALMAFLHAYEARHVVNLGESFEKDLHKAEARIKEELKAKKMNIRGLTSEVKTLSKSEVVLNELGDAYKKDKNLKPYEKKLKNFSKIINLKKAPAPPAAKKKKSESIIQTILKDFGLNGGRN</sequence>
<gene>
    <name evidence="2" type="ORF">CARUB_v10015371mg</name>
</gene>
<dbReference type="OrthoDB" id="1095365at2759"/>
<reference evidence="3" key="1">
    <citation type="journal article" date="2013" name="Nat. Genet.">
        <title>The Capsella rubella genome and the genomic consequences of rapid mating system evolution.</title>
        <authorList>
            <person name="Slotte T."/>
            <person name="Hazzouri K.M."/>
            <person name="Agren J.A."/>
            <person name="Koenig D."/>
            <person name="Maumus F."/>
            <person name="Guo Y.L."/>
            <person name="Steige K."/>
            <person name="Platts A.E."/>
            <person name="Escobar J.S."/>
            <person name="Newman L.K."/>
            <person name="Wang W."/>
            <person name="Mandakova T."/>
            <person name="Vello E."/>
            <person name="Smith L.M."/>
            <person name="Henz S.R."/>
            <person name="Steffen J."/>
            <person name="Takuno S."/>
            <person name="Brandvain Y."/>
            <person name="Coop G."/>
            <person name="Andolfatto P."/>
            <person name="Hu T.T."/>
            <person name="Blanchette M."/>
            <person name="Clark R.M."/>
            <person name="Quesneville H."/>
            <person name="Nordborg M."/>
            <person name="Gaut B.S."/>
            <person name="Lysak M.A."/>
            <person name="Jenkins J."/>
            <person name="Grimwood J."/>
            <person name="Chapman J."/>
            <person name="Prochnik S."/>
            <person name="Shu S."/>
            <person name="Rokhsar D."/>
            <person name="Schmutz J."/>
            <person name="Weigel D."/>
            <person name="Wright S.I."/>
        </authorList>
    </citation>
    <scope>NUCLEOTIDE SEQUENCE [LARGE SCALE GENOMIC DNA]</scope>
    <source>
        <strain evidence="3">cv. Monte Gargano</strain>
    </source>
</reference>
<dbReference type="EMBL" id="KB870807">
    <property type="protein sequence ID" value="EOA32120.1"/>
    <property type="molecule type" value="Genomic_DNA"/>
</dbReference>
<dbReference type="Proteomes" id="UP000029121">
    <property type="component" value="Unassembled WGS sequence"/>
</dbReference>
<evidence type="ECO:0000313" key="3">
    <source>
        <dbReference type="Proteomes" id="UP000029121"/>
    </source>
</evidence>
<feature type="signal peptide" evidence="1">
    <location>
        <begin position="1"/>
        <end position="22"/>
    </location>
</feature>
<keyword evidence="3" id="KW-1185">Reference proteome</keyword>
<organism evidence="2 3">
    <name type="scientific">Capsella rubella</name>
    <dbReference type="NCBI Taxonomy" id="81985"/>
    <lineage>
        <taxon>Eukaryota</taxon>
        <taxon>Viridiplantae</taxon>
        <taxon>Streptophyta</taxon>
        <taxon>Embryophyta</taxon>
        <taxon>Tracheophyta</taxon>
        <taxon>Spermatophyta</taxon>
        <taxon>Magnoliopsida</taxon>
        <taxon>eudicotyledons</taxon>
        <taxon>Gunneridae</taxon>
        <taxon>Pentapetalae</taxon>
        <taxon>rosids</taxon>
        <taxon>malvids</taxon>
        <taxon>Brassicales</taxon>
        <taxon>Brassicaceae</taxon>
        <taxon>Camelineae</taxon>
        <taxon>Capsella</taxon>
    </lineage>
</organism>
<dbReference type="KEGG" id="crb:17892786"/>
<protein>
    <submittedName>
        <fullName evidence="2">Uncharacterized protein</fullName>
    </submittedName>
</protein>